<comment type="caution">
    <text evidence="1">The sequence shown here is derived from an EMBL/GenBank/DDBJ whole genome shotgun (WGS) entry which is preliminary data.</text>
</comment>
<keyword evidence="2" id="KW-1185">Reference proteome</keyword>
<name>A0A3M7QCI2_BRAPC</name>
<sequence length="64" mass="7303">MVLSSCKFFFGSIFILSLISSEIKIGIMFRILAKKALNPVACTICGEFMKNEKTYRSIYPNLKF</sequence>
<organism evidence="1 2">
    <name type="scientific">Brachionus plicatilis</name>
    <name type="common">Marine rotifer</name>
    <name type="synonym">Brachionus muelleri</name>
    <dbReference type="NCBI Taxonomy" id="10195"/>
    <lineage>
        <taxon>Eukaryota</taxon>
        <taxon>Metazoa</taxon>
        <taxon>Spiralia</taxon>
        <taxon>Gnathifera</taxon>
        <taxon>Rotifera</taxon>
        <taxon>Eurotatoria</taxon>
        <taxon>Monogononta</taxon>
        <taxon>Pseudotrocha</taxon>
        <taxon>Ploima</taxon>
        <taxon>Brachionidae</taxon>
        <taxon>Brachionus</taxon>
    </lineage>
</organism>
<proteinExistence type="predicted"/>
<accession>A0A3M7QCI2</accession>
<dbReference type="AlphaFoldDB" id="A0A3M7QCI2"/>
<protein>
    <submittedName>
        <fullName evidence="1">Uncharacterized protein</fullName>
    </submittedName>
</protein>
<reference evidence="1 2" key="1">
    <citation type="journal article" date="2018" name="Sci. Rep.">
        <title>Genomic signatures of local adaptation to the degree of environmental predictability in rotifers.</title>
        <authorList>
            <person name="Franch-Gras L."/>
            <person name="Hahn C."/>
            <person name="Garcia-Roger E.M."/>
            <person name="Carmona M.J."/>
            <person name="Serra M."/>
            <person name="Gomez A."/>
        </authorList>
    </citation>
    <scope>NUCLEOTIDE SEQUENCE [LARGE SCALE GENOMIC DNA]</scope>
    <source>
        <strain evidence="1">HYR1</strain>
    </source>
</reference>
<gene>
    <name evidence="1" type="ORF">BpHYR1_022327</name>
</gene>
<evidence type="ECO:0000313" key="1">
    <source>
        <dbReference type="EMBL" id="RNA09003.1"/>
    </source>
</evidence>
<dbReference type="Proteomes" id="UP000276133">
    <property type="component" value="Unassembled WGS sequence"/>
</dbReference>
<evidence type="ECO:0000313" key="2">
    <source>
        <dbReference type="Proteomes" id="UP000276133"/>
    </source>
</evidence>
<dbReference type="EMBL" id="REGN01006573">
    <property type="protein sequence ID" value="RNA09003.1"/>
    <property type="molecule type" value="Genomic_DNA"/>
</dbReference>